<dbReference type="EMBL" id="JAPOHD010000031">
    <property type="protein sequence ID" value="MCY1722115.1"/>
    <property type="molecule type" value="Genomic_DNA"/>
</dbReference>
<dbReference type="Proteomes" id="UP001145087">
    <property type="component" value="Unassembled WGS sequence"/>
</dbReference>
<proteinExistence type="predicted"/>
<dbReference type="InterPro" id="IPR041657">
    <property type="entry name" value="HTH_17"/>
</dbReference>
<dbReference type="Gene3D" id="3.90.105.50">
    <property type="match status" value="1"/>
</dbReference>
<organism evidence="2 3">
    <name type="scientific">Draconibacterium aestuarii</name>
    <dbReference type="NCBI Taxonomy" id="2998507"/>
    <lineage>
        <taxon>Bacteria</taxon>
        <taxon>Pseudomonadati</taxon>
        <taxon>Bacteroidota</taxon>
        <taxon>Bacteroidia</taxon>
        <taxon>Marinilabiliales</taxon>
        <taxon>Prolixibacteraceae</taxon>
        <taxon>Draconibacterium</taxon>
    </lineage>
</organism>
<reference evidence="2" key="1">
    <citation type="submission" date="2022-11" db="EMBL/GenBank/DDBJ databases">
        <title>Marilongibacter aestuarii gen. nov., sp. nov., isolated from tidal flat sediment.</title>
        <authorList>
            <person name="Jiayan W."/>
        </authorList>
    </citation>
    <scope>NUCLEOTIDE SEQUENCE</scope>
    <source>
        <strain evidence="2">Z1-6</strain>
    </source>
</reference>
<dbReference type="GO" id="GO:0003677">
    <property type="term" value="F:DNA binding"/>
    <property type="evidence" value="ECO:0007669"/>
    <property type="project" value="InterPro"/>
</dbReference>
<dbReference type="RefSeq" id="WP_343334444.1">
    <property type="nucleotide sequence ID" value="NZ_JAPOHD010000031.1"/>
</dbReference>
<sequence>MSSTIEIQKICELCGKEFTAKTTVTRFCGHTCASRAYKLREKQNKIGKAINETNQQKLLSLSELNIEAIKQKDFLSIKEAHTLLGLSERTFYRLMKNGTIQATRLGKRTIIKRSEIDKLFAS</sequence>
<dbReference type="Pfam" id="PF12728">
    <property type="entry name" value="HTH_17"/>
    <property type="match status" value="1"/>
</dbReference>
<comment type="caution">
    <text evidence="2">The sequence shown here is derived from an EMBL/GenBank/DDBJ whole genome shotgun (WGS) entry which is preliminary data.</text>
</comment>
<dbReference type="SUPFAM" id="SSF46955">
    <property type="entry name" value="Putative DNA-binding domain"/>
    <property type="match status" value="1"/>
</dbReference>
<evidence type="ECO:0000313" key="3">
    <source>
        <dbReference type="Proteomes" id="UP001145087"/>
    </source>
</evidence>
<dbReference type="AlphaFoldDB" id="A0A9X3J8V2"/>
<name>A0A9X3J8V2_9BACT</name>
<dbReference type="InterPro" id="IPR009061">
    <property type="entry name" value="DNA-bd_dom_put_sf"/>
</dbReference>
<evidence type="ECO:0000259" key="1">
    <source>
        <dbReference type="Pfam" id="PF12728"/>
    </source>
</evidence>
<evidence type="ECO:0000313" key="2">
    <source>
        <dbReference type="EMBL" id="MCY1722115.1"/>
    </source>
</evidence>
<protein>
    <submittedName>
        <fullName evidence="2">Helix-turn-helix domain-containing protein</fullName>
    </submittedName>
</protein>
<dbReference type="InterPro" id="IPR038148">
    <property type="entry name" value="Tn1545/Tn916_Xis"/>
</dbReference>
<feature type="domain" description="Helix-turn-helix" evidence="1">
    <location>
        <begin position="74"/>
        <end position="121"/>
    </location>
</feature>
<gene>
    <name evidence="2" type="ORF">OU798_17310</name>
</gene>
<keyword evidence="3" id="KW-1185">Reference proteome</keyword>
<dbReference type="InterPro" id="IPR010093">
    <property type="entry name" value="SinI_DNA-bd"/>
</dbReference>
<accession>A0A9X3J8V2</accession>
<dbReference type="NCBIfam" id="TIGR01764">
    <property type="entry name" value="excise"/>
    <property type="match status" value="1"/>
</dbReference>